<evidence type="ECO:0000256" key="4">
    <source>
        <dbReference type="ARBA" id="ARBA00023136"/>
    </source>
</evidence>
<gene>
    <name evidence="8" type="ORF">FALBO_12819</name>
</gene>
<reference evidence="8 9" key="1">
    <citation type="submission" date="2020-01" db="EMBL/GenBank/DDBJ databases">
        <title>Identification and distribution of gene clusters putatively required for synthesis of sphingolipid metabolism inhibitors in phylogenetically diverse species of the filamentous fungus Fusarium.</title>
        <authorList>
            <person name="Kim H.-S."/>
            <person name="Busman M."/>
            <person name="Brown D.W."/>
            <person name="Divon H."/>
            <person name="Uhlig S."/>
            <person name="Proctor R.H."/>
        </authorList>
    </citation>
    <scope>NUCLEOTIDE SEQUENCE [LARGE SCALE GENOMIC DNA]</scope>
    <source>
        <strain evidence="8 9">NRRL 20459</strain>
    </source>
</reference>
<protein>
    <recommendedName>
        <fullName evidence="10">Mid2 domain-containing protein</fullName>
    </recommendedName>
</protein>
<sequence length="285" mass="30720">MRSLMGFVLGVLGCADNVHSETKFTRPATWEPGADNPAQRPRYLVGDRITIRWTTDLDRVSVAVWQSRSQAPYLWAWVDHNLTEHFTIWKVDFGNGSFDPATDGEDARFWFTLYDPDDVLERSAEASKSLVNSAAFNVSVSDQTSSSSPTTTEEPSTLSTMARTDSTKTISSPTQSSDVASSVSSTSSSPSANTMESGSKPGLSTGALVGVSVGATAGGLLILGICGLLAWRHFKKRKEPTFLQPPQYQLSSQEQLQGPGVMAELSSYGAPPAYGLQRPAIYEAP</sequence>
<organism evidence="8 9">
    <name type="scientific">Fusarium albosuccineum</name>
    <dbReference type="NCBI Taxonomy" id="1237068"/>
    <lineage>
        <taxon>Eukaryota</taxon>
        <taxon>Fungi</taxon>
        <taxon>Dikarya</taxon>
        <taxon>Ascomycota</taxon>
        <taxon>Pezizomycotina</taxon>
        <taxon>Sordariomycetes</taxon>
        <taxon>Hypocreomycetidae</taxon>
        <taxon>Hypocreales</taxon>
        <taxon>Nectriaceae</taxon>
        <taxon>Fusarium</taxon>
        <taxon>Fusarium decemcellulare species complex</taxon>
    </lineage>
</organism>
<keyword evidence="9" id="KW-1185">Reference proteome</keyword>
<dbReference type="PANTHER" id="PTHR15549:SF6">
    <property type="entry name" value="MID2 DOMAIN-CONTAINING PROTEIN"/>
    <property type="match status" value="1"/>
</dbReference>
<feature type="signal peptide" evidence="7">
    <location>
        <begin position="1"/>
        <end position="20"/>
    </location>
</feature>
<dbReference type="AlphaFoldDB" id="A0A8H4KZY9"/>
<feature type="chain" id="PRO_5034477242" description="Mid2 domain-containing protein" evidence="7">
    <location>
        <begin position="21"/>
        <end position="285"/>
    </location>
</feature>
<dbReference type="GO" id="GO:0016020">
    <property type="term" value="C:membrane"/>
    <property type="evidence" value="ECO:0007669"/>
    <property type="project" value="UniProtKB-SubCell"/>
</dbReference>
<feature type="region of interest" description="Disordered" evidence="5">
    <location>
        <begin position="141"/>
        <end position="200"/>
    </location>
</feature>
<feature type="transmembrane region" description="Helical" evidence="6">
    <location>
        <begin position="207"/>
        <end position="231"/>
    </location>
</feature>
<proteinExistence type="predicted"/>
<evidence type="ECO:0000313" key="9">
    <source>
        <dbReference type="Proteomes" id="UP000554235"/>
    </source>
</evidence>
<evidence type="ECO:0000256" key="7">
    <source>
        <dbReference type="SAM" id="SignalP"/>
    </source>
</evidence>
<keyword evidence="4 6" id="KW-0472">Membrane</keyword>
<evidence type="ECO:0008006" key="10">
    <source>
        <dbReference type="Google" id="ProtNLM"/>
    </source>
</evidence>
<evidence type="ECO:0000313" key="8">
    <source>
        <dbReference type="EMBL" id="KAF4460402.1"/>
    </source>
</evidence>
<evidence type="ECO:0000256" key="3">
    <source>
        <dbReference type="ARBA" id="ARBA00022989"/>
    </source>
</evidence>
<name>A0A8H4KZY9_9HYPO</name>
<evidence type="ECO:0000256" key="2">
    <source>
        <dbReference type="ARBA" id="ARBA00022692"/>
    </source>
</evidence>
<feature type="compositionally biased region" description="Polar residues" evidence="5">
    <location>
        <begin position="161"/>
        <end position="170"/>
    </location>
</feature>
<keyword evidence="3 6" id="KW-1133">Transmembrane helix</keyword>
<keyword evidence="2 6" id="KW-0812">Transmembrane</keyword>
<dbReference type="OrthoDB" id="5098770at2759"/>
<comment type="subcellular location">
    <subcellularLocation>
        <location evidence="1">Membrane</location>
        <topology evidence="1">Single-pass membrane protein</topology>
    </subcellularLocation>
</comment>
<evidence type="ECO:0000256" key="1">
    <source>
        <dbReference type="ARBA" id="ARBA00004167"/>
    </source>
</evidence>
<feature type="compositionally biased region" description="Low complexity" evidence="5">
    <location>
        <begin position="171"/>
        <end position="192"/>
    </location>
</feature>
<feature type="compositionally biased region" description="Low complexity" evidence="5">
    <location>
        <begin position="144"/>
        <end position="160"/>
    </location>
</feature>
<dbReference type="EMBL" id="JAADYS010001950">
    <property type="protein sequence ID" value="KAF4460402.1"/>
    <property type="molecule type" value="Genomic_DNA"/>
</dbReference>
<comment type="caution">
    <text evidence="8">The sequence shown here is derived from an EMBL/GenBank/DDBJ whole genome shotgun (WGS) entry which is preliminary data.</text>
</comment>
<dbReference type="PANTHER" id="PTHR15549">
    <property type="entry name" value="PAIRED IMMUNOGLOBULIN-LIKE TYPE 2 RECEPTOR"/>
    <property type="match status" value="1"/>
</dbReference>
<dbReference type="InterPro" id="IPR051694">
    <property type="entry name" value="Immunoregulatory_rcpt-like"/>
</dbReference>
<evidence type="ECO:0000256" key="5">
    <source>
        <dbReference type="SAM" id="MobiDB-lite"/>
    </source>
</evidence>
<keyword evidence="7" id="KW-0732">Signal</keyword>
<evidence type="ECO:0000256" key="6">
    <source>
        <dbReference type="SAM" id="Phobius"/>
    </source>
</evidence>
<accession>A0A8H4KZY9</accession>
<dbReference type="Proteomes" id="UP000554235">
    <property type="component" value="Unassembled WGS sequence"/>
</dbReference>
<dbReference type="GO" id="GO:0071944">
    <property type="term" value="C:cell periphery"/>
    <property type="evidence" value="ECO:0007669"/>
    <property type="project" value="UniProtKB-ARBA"/>
</dbReference>